<evidence type="ECO:0000256" key="7">
    <source>
        <dbReference type="ARBA" id="ARBA00022842"/>
    </source>
</evidence>
<dbReference type="EC" id="2.7.1.180" evidence="1 10"/>
<dbReference type="Proteomes" id="UP000327148">
    <property type="component" value="Unassembled WGS sequence"/>
</dbReference>
<dbReference type="InterPro" id="IPR024932">
    <property type="entry name" value="ApbE"/>
</dbReference>
<dbReference type="InterPro" id="IPR003374">
    <property type="entry name" value="ApbE-like_sf"/>
</dbReference>
<dbReference type="AlphaFoldDB" id="A0A5N1GUZ9"/>
<feature type="binding site" evidence="11">
    <location>
        <position position="268"/>
    </location>
    <ligand>
        <name>Mg(2+)</name>
        <dbReference type="ChEBI" id="CHEBI:18420"/>
    </ligand>
</feature>
<dbReference type="PANTHER" id="PTHR30040:SF2">
    <property type="entry name" value="FAD:PROTEIN FMN TRANSFERASE"/>
    <property type="match status" value="1"/>
</dbReference>
<dbReference type="EMBL" id="VYWO01000001">
    <property type="protein sequence ID" value="KAA9302420.1"/>
    <property type="molecule type" value="Genomic_DNA"/>
</dbReference>
<comment type="catalytic activity">
    <reaction evidence="9 10">
        <text>L-threonyl-[protein] + FAD = FMN-L-threonyl-[protein] + AMP + H(+)</text>
        <dbReference type="Rhea" id="RHEA:36847"/>
        <dbReference type="Rhea" id="RHEA-COMP:11060"/>
        <dbReference type="Rhea" id="RHEA-COMP:11061"/>
        <dbReference type="ChEBI" id="CHEBI:15378"/>
        <dbReference type="ChEBI" id="CHEBI:30013"/>
        <dbReference type="ChEBI" id="CHEBI:57692"/>
        <dbReference type="ChEBI" id="CHEBI:74257"/>
        <dbReference type="ChEBI" id="CHEBI:456215"/>
        <dbReference type="EC" id="2.7.1.180"/>
    </reaction>
</comment>
<evidence type="ECO:0000256" key="11">
    <source>
        <dbReference type="PIRSR" id="PIRSR006268-2"/>
    </source>
</evidence>
<evidence type="ECO:0000256" key="5">
    <source>
        <dbReference type="ARBA" id="ARBA00022723"/>
    </source>
</evidence>
<dbReference type="OrthoDB" id="9778595at2"/>
<keyword evidence="6 10" id="KW-0274">FAD</keyword>
<proteinExistence type="inferred from homology"/>
<evidence type="ECO:0000256" key="4">
    <source>
        <dbReference type="ARBA" id="ARBA00022679"/>
    </source>
</evidence>
<evidence type="ECO:0000313" key="13">
    <source>
        <dbReference type="Proteomes" id="UP000327148"/>
    </source>
</evidence>
<feature type="binding site" evidence="11">
    <location>
        <position position="147"/>
    </location>
    <ligand>
        <name>Mg(2+)</name>
        <dbReference type="ChEBI" id="CHEBI:18420"/>
    </ligand>
</feature>
<dbReference type="PANTHER" id="PTHR30040">
    <property type="entry name" value="THIAMINE BIOSYNTHESIS LIPOPROTEIN APBE"/>
    <property type="match status" value="1"/>
</dbReference>
<comment type="cofactor">
    <cofactor evidence="11">
        <name>Mg(2+)</name>
        <dbReference type="ChEBI" id="CHEBI:18420"/>
    </cofactor>
    <cofactor evidence="11">
        <name>Mn(2+)</name>
        <dbReference type="ChEBI" id="CHEBI:29035"/>
    </cofactor>
    <text evidence="11">Magnesium. Can also use manganese.</text>
</comment>
<keyword evidence="4 10" id="KW-0808">Transferase</keyword>
<dbReference type="SUPFAM" id="SSF143631">
    <property type="entry name" value="ApbE-like"/>
    <property type="match status" value="1"/>
</dbReference>
<reference evidence="12 13" key="1">
    <citation type="submission" date="2019-09" db="EMBL/GenBank/DDBJ databases">
        <title>Draft genome sequence assemblies of isolates from the urinary tract.</title>
        <authorList>
            <person name="Mores C.R."/>
            <person name="Putonti C."/>
            <person name="Wolfe A.J."/>
        </authorList>
    </citation>
    <scope>NUCLEOTIDE SEQUENCE [LARGE SCALE GENOMIC DNA]</scope>
    <source>
        <strain evidence="12 13">UMB623</strain>
    </source>
</reference>
<gene>
    <name evidence="12" type="ORF">F6I03_04155</name>
</gene>
<organism evidence="12 13">
    <name type="scientific">Aerococcus sanguinicola</name>
    <dbReference type="NCBI Taxonomy" id="119206"/>
    <lineage>
        <taxon>Bacteria</taxon>
        <taxon>Bacillati</taxon>
        <taxon>Bacillota</taxon>
        <taxon>Bacilli</taxon>
        <taxon>Lactobacillales</taxon>
        <taxon>Aerococcaceae</taxon>
        <taxon>Aerococcus</taxon>
    </lineage>
</organism>
<evidence type="ECO:0000256" key="3">
    <source>
        <dbReference type="ARBA" id="ARBA00022630"/>
    </source>
</evidence>
<dbReference type="PIRSF" id="PIRSF006268">
    <property type="entry name" value="ApbE"/>
    <property type="match status" value="1"/>
</dbReference>
<sequence>MTEAKRRIRLMGTWIDLYVCHEEAKTLLAHAVQKLYDYNERFSANDASSQLMQVNQRAGQAPMAVDPDLFELIQLGKDQSIASKGRLNIAIGPLVKLWGIGFEGAHKPSRQAIAACLEKIDPRQIKLKEASQEVYLAQEGMEIDLGALAKGYFADQIMDDFVRAGAQSAMINLGGNVKVYGPPPKRPTESDWRIGIQDPRKPRGQNCAVLQVHNQSVVTSGGYERNLEVDGHFYQHIFDSRTGYPVENEVASVSVLSDQSVMAEVWTTRLYPMSLVEIQAELAQARDYQALVIDKQGRLLASRGLLDRLQVLK</sequence>
<keyword evidence="5 10" id="KW-0479">Metal-binding</keyword>
<keyword evidence="7 10" id="KW-0460">Magnesium</keyword>
<protein>
    <recommendedName>
        <fullName evidence="2 10">FAD:protein FMN transferase</fullName>
        <ecNumber evidence="1 10">2.7.1.180</ecNumber>
    </recommendedName>
    <alternativeName>
        <fullName evidence="8 10">Flavin transferase</fullName>
    </alternativeName>
</protein>
<dbReference type="GO" id="GO:0016740">
    <property type="term" value="F:transferase activity"/>
    <property type="evidence" value="ECO:0007669"/>
    <property type="project" value="UniProtKB-UniRule"/>
</dbReference>
<dbReference type="Pfam" id="PF02424">
    <property type="entry name" value="ApbE"/>
    <property type="match status" value="1"/>
</dbReference>
<evidence type="ECO:0000256" key="2">
    <source>
        <dbReference type="ARBA" id="ARBA00016337"/>
    </source>
</evidence>
<comment type="caution">
    <text evidence="12">The sequence shown here is derived from an EMBL/GenBank/DDBJ whole genome shotgun (WGS) entry which is preliminary data.</text>
</comment>
<evidence type="ECO:0000256" key="6">
    <source>
        <dbReference type="ARBA" id="ARBA00022827"/>
    </source>
</evidence>
<evidence type="ECO:0000256" key="8">
    <source>
        <dbReference type="ARBA" id="ARBA00031306"/>
    </source>
</evidence>
<name>A0A5N1GUZ9_9LACT</name>
<evidence type="ECO:0000256" key="10">
    <source>
        <dbReference type="PIRNR" id="PIRNR006268"/>
    </source>
</evidence>
<dbReference type="GO" id="GO:0046872">
    <property type="term" value="F:metal ion binding"/>
    <property type="evidence" value="ECO:0007669"/>
    <property type="project" value="UniProtKB-UniRule"/>
</dbReference>
<evidence type="ECO:0000256" key="9">
    <source>
        <dbReference type="ARBA" id="ARBA00048540"/>
    </source>
</evidence>
<accession>A0A5N1GUZ9</accession>
<comment type="similarity">
    <text evidence="10">Belongs to the ApbE family.</text>
</comment>
<keyword evidence="3 10" id="KW-0285">Flavoprotein</keyword>
<dbReference type="STRING" id="119206.AWM72_03210"/>
<dbReference type="RefSeq" id="WP_070430147.1">
    <property type="nucleotide sequence ID" value="NZ_VYWO01000001.1"/>
</dbReference>
<evidence type="ECO:0000256" key="1">
    <source>
        <dbReference type="ARBA" id="ARBA00011955"/>
    </source>
</evidence>
<evidence type="ECO:0000313" key="12">
    <source>
        <dbReference type="EMBL" id="KAA9302420.1"/>
    </source>
</evidence>
<dbReference type="Gene3D" id="3.10.520.10">
    <property type="entry name" value="ApbE-like domains"/>
    <property type="match status" value="1"/>
</dbReference>